<proteinExistence type="predicted"/>
<protein>
    <submittedName>
        <fullName evidence="1">Uncharacterized protein</fullName>
    </submittedName>
</protein>
<comment type="caution">
    <text evidence="1">The sequence shown here is derived from an EMBL/GenBank/DDBJ whole genome shotgun (WGS) entry which is preliminary data.</text>
</comment>
<sequence>MAGLKDKFLFLLGENPKLKRRRWEEGWCVEEGWVTALASFSSNVMICFYYCTCNIISCKTKINRGFIRSCPNFFFFCH</sequence>
<dbReference type="AlphaFoldDB" id="A0A2P6RGK1"/>
<name>A0A2P6RGK1_ROSCH</name>
<keyword evidence="2" id="KW-1185">Reference proteome</keyword>
<organism evidence="1 2">
    <name type="scientific">Rosa chinensis</name>
    <name type="common">China rose</name>
    <dbReference type="NCBI Taxonomy" id="74649"/>
    <lineage>
        <taxon>Eukaryota</taxon>
        <taxon>Viridiplantae</taxon>
        <taxon>Streptophyta</taxon>
        <taxon>Embryophyta</taxon>
        <taxon>Tracheophyta</taxon>
        <taxon>Spermatophyta</taxon>
        <taxon>Magnoliopsida</taxon>
        <taxon>eudicotyledons</taxon>
        <taxon>Gunneridae</taxon>
        <taxon>Pentapetalae</taxon>
        <taxon>rosids</taxon>
        <taxon>fabids</taxon>
        <taxon>Rosales</taxon>
        <taxon>Rosaceae</taxon>
        <taxon>Rosoideae</taxon>
        <taxon>Rosoideae incertae sedis</taxon>
        <taxon>Rosa</taxon>
    </lineage>
</organism>
<dbReference type="EMBL" id="PDCK01000041">
    <property type="protein sequence ID" value="PRQ45556.1"/>
    <property type="molecule type" value="Genomic_DNA"/>
</dbReference>
<evidence type="ECO:0000313" key="1">
    <source>
        <dbReference type="EMBL" id="PRQ45556.1"/>
    </source>
</evidence>
<accession>A0A2P6RGK1</accession>
<gene>
    <name evidence="1" type="ORF">RchiOBHm_Chr3g0492681</name>
</gene>
<evidence type="ECO:0000313" key="2">
    <source>
        <dbReference type="Proteomes" id="UP000238479"/>
    </source>
</evidence>
<dbReference type="Gramene" id="PRQ45556">
    <property type="protein sequence ID" value="PRQ45556"/>
    <property type="gene ID" value="RchiOBHm_Chr3g0492681"/>
</dbReference>
<reference evidence="1 2" key="1">
    <citation type="journal article" date="2018" name="Nat. Genet.">
        <title>The Rosa genome provides new insights in the design of modern roses.</title>
        <authorList>
            <person name="Bendahmane M."/>
        </authorList>
    </citation>
    <scope>NUCLEOTIDE SEQUENCE [LARGE SCALE GENOMIC DNA]</scope>
    <source>
        <strain evidence="2">cv. Old Blush</strain>
    </source>
</reference>
<dbReference type="Proteomes" id="UP000238479">
    <property type="component" value="Chromosome 3"/>
</dbReference>